<dbReference type="InterPro" id="IPR050227">
    <property type="entry name" value="Rab"/>
</dbReference>
<feature type="region of interest" description="Disordered" evidence="6">
    <location>
        <begin position="152"/>
        <end position="256"/>
    </location>
</feature>
<proteinExistence type="predicted"/>
<dbReference type="GO" id="GO:0003924">
    <property type="term" value="F:GTPase activity"/>
    <property type="evidence" value="ECO:0007669"/>
    <property type="project" value="InterPro"/>
</dbReference>
<keyword evidence="2" id="KW-0963">Cytoplasm</keyword>
<dbReference type="Proteomes" id="UP000095280">
    <property type="component" value="Unplaced"/>
</dbReference>
<feature type="compositionally biased region" description="Polar residues" evidence="6">
    <location>
        <begin position="15"/>
        <end position="37"/>
    </location>
</feature>
<dbReference type="SMART" id="SM00174">
    <property type="entry name" value="RHO"/>
    <property type="match status" value="1"/>
</dbReference>
<protein>
    <submittedName>
        <fullName evidence="8">Ras-related protein Rab-26</fullName>
    </submittedName>
</protein>
<dbReference type="SMART" id="SM00173">
    <property type="entry name" value="RAS"/>
    <property type="match status" value="1"/>
</dbReference>
<dbReference type="InterPro" id="IPR001806">
    <property type="entry name" value="Small_GTPase"/>
</dbReference>
<feature type="compositionally biased region" description="Low complexity" evidence="6">
    <location>
        <begin position="152"/>
        <end position="176"/>
    </location>
</feature>
<feature type="compositionally biased region" description="Basic and acidic residues" evidence="6">
    <location>
        <begin position="1"/>
        <end position="12"/>
    </location>
</feature>
<keyword evidence="7" id="KW-1185">Reference proteome</keyword>
<dbReference type="GO" id="GO:0005737">
    <property type="term" value="C:cytoplasm"/>
    <property type="evidence" value="ECO:0007669"/>
    <property type="project" value="UniProtKB-SubCell"/>
</dbReference>
<feature type="compositionally biased region" description="Polar residues" evidence="6">
    <location>
        <begin position="202"/>
        <end position="220"/>
    </location>
</feature>
<evidence type="ECO:0000256" key="6">
    <source>
        <dbReference type="SAM" id="MobiDB-lite"/>
    </source>
</evidence>
<dbReference type="PROSITE" id="PS51419">
    <property type="entry name" value="RAB"/>
    <property type="match status" value="1"/>
</dbReference>
<dbReference type="Pfam" id="PF00071">
    <property type="entry name" value="Ras"/>
    <property type="match status" value="1"/>
</dbReference>
<dbReference type="GO" id="GO:0005525">
    <property type="term" value="F:GTP binding"/>
    <property type="evidence" value="ECO:0007669"/>
    <property type="project" value="UniProtKB-KW"/>
</dbReference>
<feature type="region of interest" description="Disordered" evidence="6">
    <location>
        <begin position="83"/>
        <end position="137"/>
    </location>
</feature>
<feature type="compositionally biased region" description="Low complexity" evidence="6">
    <location>
        <begin position="96"/>
        <end position="113"/>
    </location>
</feature>
<evidence type="ECO:0000256" key="2">
    <source>
        <dbReference type="ARBA" id="ARBA00022490"/>
    </source>
</evidence>
<evidence type="ECO:0000256" key="3">
    <source>
        <dbReference type="ARBA" id="ARBA00022741"/>
    </source>
</evidence>
<dbReference type="SMART" id="SM00175">
    <property type="entry name" value="RAB"/>
    <property type="match status" value="1"/>
</dbReference>
<evidence type="ECO:0000256" key="5">
    <source>
        <dbReference type="ARBA" id="ARBA00023134"/>
    </source>
</evidence>
<organism evidence="7 8">
    <name type="scientific">Macrostomum lignano</name>
    <dbReference type="NCBI Taxonomy" id="282301"/>
    <lineage>
        <taxon>Eukaryota</taxon>
        <taxon>Metazoa</taxon>
        <taxon>Spiralia</taxon>
        <taxon>Lophotrochozoa</taxon>
        <taxon>Platyhelminthes</taxon>
        <taxon>Rhabditophora</taxon>
        <taxon>Macrostomorpha</taxon>
        <taxon>Macrostomida</taxon>
        <taxon>Macrostomidae</taxon>
        <taxon>Macrostomum</taxon>
    </lineage>
</organism>
<evidence type="ECO:0000256" key="4">
    <source>
        <dbReference type="ARBA" id="ARBA00023054"/>
    </source>
</evidence>
<dbReference type="CDD" id="cd00154">
    <property type="entry name" value="Rab"/>
    <property type="match status" value="1"/>
</dbReference>
<feature type="region of interest" description="Disordered" evidence="6">
    <location>
        <begin position="1"/>
        <end position="37"/>
    </location>
</feature>
<dbReference type="NCBIfam" id="TIGR00231">
    <property type="entry name" value="small_GTP"/>
    <property type="match status" value="1"/>
</dbReference>
<accession>A0A1I8IUN0</accession>
<comment type="subcellular location">
    <subcellularLocation>
        <location evidence="1">Cytoplasm</location>
    </subcellularLocation>
</comment>
<dbReference type="AlphaFoldDB" id="A0A1I8IUN0"/>
<dbReference type="WBParaSite" id="maker-uti_cns_0016942-snap-gene-0.3-mRNA-1">
    <property type="protein sequence ID" value="maker-uti_cns_0016942-snap-gene-0.3-mRNA-1"/>
    <property type="gene ID" value="maker-uti_cns_0016942-snap-gene-0.3"/>
</dbReference>
<dbReference type="PROSITE" id="PS51421">
    <property type="entry name" value="RAS"/>
    <property type="match status" value="1"/>
</dbReference>
<keyword evidence="5" id="KW-0342">GTP-binding</keyword>
<evidence type="ECO:0000256" key="1">
    <source>
        <dbReference type="ARBA" id="ARBA00004496"/>
    </source>
</evidence>
<name>A0A1I8IUN0_9PLAT</name>
<dbReference type="FunFam" id="3.40.50.300:FF:001348">
    <property type="entry name" value="Ras and EF-hand domain-containing protein"/>
    <property type="match status" value="1"/>
</dbReference>
<keyword evidence="4" id="KW-0175">Coiled coil</keyword>
<sequence>LRDKNEELREALEASQASAVRLRQQQQPASSRLLQQSHLAESALRICDPNYPNSGRRMDSCDLDSDNPTAACRLCATAAAAAAGVSAPPPPDRRAAAATSRQSSSSALAAGRATARHSRQLQQQPLNSESEAGEDAAEEELYRLREYDIIQPEQQQQQQPHQVSSLRRSVSRQVAQNFDEDADEQPVSMSRHSGSRAHLGVSTDSLQRTQECLSGHSAITTVPRRDRRGGGGAGSRRQKPESSPGRQAAAGQEASTSCAIVTVSGNPERMFKVVLAGDAAVGKSSFIMRLCDNRFTENTTATLGWTSRLRLSPLMGAYLHCSWWDTAGQERFRSVAKSYFRRADGVLLLFDCTYERSFLSVREWVDQVHEAADKSVPIMICSNKTDLRLAAQQQGKRVVEYTEARKLAQEYDALFAEVSAKSGENVQMCVTELARLMQASEDLQVNRANVRLGKDDDKGKNAKEKSACCDF</sequence>
<reference evidence="8" key="1">
    <citation type="submission" date="2016-11" db="UniProtKB">
        <authorList>
            <consortium name="WormBaseParasite"/>
        </authorList>
    </citation>
    <scope>IDENTIFICATION</scope>
</reference>
<dbReference type="InterPro" id="IPR005225">
    <property type="entry name" value="Small_GTP-bd"/>
</dbReference>
<dbReference type="PANTHER" id="PTHR47977">
    <property type="entry name" value="RAS-RELATED PROTEIN RAB"/>
    <property type="match status" value="1"/>
</dbReference>
<keyword evidence="3" id="KW-0547">Nucleotide-binding</keyword>
<evidence type="ECO:0000313" key="7">
    <source>
        <dbReference type="Proteomes" id="UP000095280"/>
    </source>
</evidence>
<dbReference type="PRINTS" id="PR00449">
    <property type="entry name" value="RASTRNSFRMNG"/>
</dbReference>
<evidence type="ECO:0000313" key="8">
    <source>
        <dbReference type="WBParaSite" id="maker-uti_cns_0016942-snap-gene-0.3-mRNA-1"/>
    </source>
</evidence>
<dbReference type="SUPFAM" id="SSF52540">
    <property type="entry name" value="P-loop containing nucleoside triphosphate hydrolases"/>
    <property type="match status" value="1"/>
</dbReference>
<dbReference type="SMART" id="SM00176">
    <property type="entry name" value="RAN"/>
    <property type="match status" value="1"/>
</dbReference>
<dbReference type="InterPro" id="IPR027417">
    <property type="entry name" value="P-loop_NTPase"/>
</dbReference>
<dbReference type="Gene3D" id="3.40.50.300">
    <property type="entry name" value="P-loop containing nucleotide triphosphate hydrolases"/>
    <property type="match status" value="1"/>
</dbReference>